<gene>
    <name evidence="6" type="ORF">ERX29_08105</name>
</gene>
<dbReference type="InterPro" id="IPR036388">
    <property type="entry name" value="WH-like_DNA-bd_sf"/>
</dbReference>
<keyword evidence="3" id="KW-0238">DNA-binding</keyword>
<dbReference type="AlphaFoldDB" id="A0A4R6BT77"/>
<dbReference type="PANTHER" id="PTHR30419:SF8">
    <property type="entry name" value="NITROGEN ASSIMILATION TRANSCRIPTIONAL ACTIVATOR-RELATED"/>
    <property type="match status" value="1"/>
</dbReference>
<keyword evidence="2" id="KW-0805">Transcription regulation</keyword>
<comment type="similarity">
    <text evidence="1">Belongs to the LysR transcriptional regulatory family.</text>
</comment>
<keyword evidence="7" id="KW-1185">Reference proteome</keyword>
<dbReference type="SUPFAM" id="SSF46785">
    <property type="entry name" value="Winged helix' DNA-binding domain"/>
    <property type="match status" value="1"/>
</dbReference>
<comment type="caution">
    <text evidence="6">The sequence shown here is derived from an EMBL/GenBank/DDBJ whole genome shotgun (WGS) entry which is preliminary data.</text>
</comment>
<accession>A0A4R6BT77</accession>
<dbReference type="Gene3D" id="3.40.190.290">
    <property type="match status" value="1"/>
</dbReference>
<feature type="domain" description="HTH lysR-type" evidence="5">
    <location>
        <begin position="1"/>
        <end position="58"/>
    </location>
</feature>
<dbReference type="PROSITE" id="PS50931">
    <property type="entry name" value="HTH_LYSR"/>
    <property type="match status" value="1"/>
</dbReference>
<dbReference type="InterPro" id="IPR050950">
    <property type="entry name" value="HTH-type_LysR_regulators"/>
</dbReference>
<dbReference type="InterPro" id="IPR000847">
    <property type="entry name" value="LysR_HTH_N"/>
</dbReference>
<dbReference type="Pfam" id="PF00126">
    <property type="entry name" value="HTH_1"/>
    <property type="match status" value="1"/>
</dbReference>
<dbReference type="GO" id="GO:0005829">
    <property type="term" value="C:cytosol"/>
    <property type="evidence" value="ECO:0007669"/>
    <property type="project" value="TreeGrafter"/>
</dbReference>
<evidence type="ECO:0000313" key="7">
    <source>
        <dbReference type="Proteomes" id="UP000294802"/>
    </source>
</evidence>
<dbReference type="Pfam" id="PF03466">
    <property type="entry name" value="LysR_substrate"/>
    <property type="match status" value="1"/>
</dbReference>
<keyword evidence="4" id="KW-0804">Transcription</keyword>
<protein>
    <submittedName>
        <fullName evidence="6">LysR family transcriptional regulator</fullName>
    </submittedName>
</protein>
<name>A0A4R6BT77_9STAP</name>
<reference evidence="6 7" key="1">
    <citation type="submission" date="2019-01" db="EMBL/GenBank/DDBJ databases">
        <title>Draft genome sequences of the type strains of six Macrococcus species.</title>
        <authorList>
            <person name="Mazhar S."/>
            <person name="Altermann E."/>
            <person name="Hill C."/>
            <person name="Mcauliffe O."/>
        </authorList>
    </citation>
    <scope>NUCLEOTIDE SEQUENCE [LARGE SCALE GENOMIC DNA]</scope>
    <source>
        <strain evidence="6 7">CCM4815</strain>
    </source>
</reference>
<dbReference type="OrthoDB" id="9803735at2"/>
<dbReference type="FunFam" id="1.10.10.10:FF:000001">
    <property type="entry name" value="LysR family transcriptional regulator"/>
    <property type="match status" value="1"/>
</dbReference>
<evidence type="ECO:0000256" key="2">
    <source>
        <dbReference type="ARBA" id="ARBA00023015"/>
    </source>
</evidence>
<dbReference type="GO" id="GO:0003677">
    <property type="term" value="F:DNA binding"/>
    <property type="evidence" value="ECO:0007669"/>
    <property type="project" value="UniProtKB-KW"/>
</dbReference>
<dbReference type="SUPFAM" id="SSF53850">
    <property type="entry name" value="Periplasmic binding protein-like II"/>
    <property type="match status" value="1"/>
</dbReference>
<dbReference type="InterPro" id="IPR036390">
    <property type="entry name" value="WH_DNA-bd_sf"/>
</dbReference>
<evidence type="ECO:0000259" key="5">
    <source>
        <dbReference type="PROSITE" id="PS50931"/>
    </source>
</evidence>
<dbReference type="EMBL" id="SCWB01000013">
    <property type="protein sequence ID" value="TDM07695.1"/>
    <property type="molecule type" value="Genomic_DNA"/>
</dbReference>
<dbReference type="Gene3D" id="1.10.10.10">
    <property type="entry name" value="Winged helix-like DNA-binding domain superfamily/Winged helix DNA-binding domain"/>
    <property type="match status" value="1"/>
</dbReference>
<dbReference type="GO" id="GO:0003700">
    <property type="term" value="F:DNA-binding transcription factor activity"/>
    <property type="evidence" value="ECO:0007669"/>
    <property type="project" value="InterPro"/>
</dbReference>
<evidence type="ECO:0000256" key="4">
    <source>
        <dbReference type="ARBA" id="ARBA00023163"/>
    </source>
</evidence>
<sequence>MKILQLEYFIMVVQQNNFTKAADLLHISQPSLTAAIKKLEGELGYQLLTRTTKDVKITEKGTFFYQYAIELVQQYHQTVEKMYDLNISDSPKIKISLLESTSQWMSAVIHQHRLQYDEQHYQVNEVLGLQDAQSQLLSYDVHIAITNDEIKHADITSLPLYEEEYFLLTPMGEFNNAKSLSIRNLPLILPNKQYQVRKHLDDYFTRLNVRPNIVMEIDRFEAATNFVHRGMGYAVIPRFYYQSFNTAHLDAVRIRPKISRTIHLNYLKKRKHSDRVLSLIGLCQNHWNFD</sequence>
<evidence type="ECO:0000313" key="6">
    <source>
        <dbReference type="EMBL" id="TDM07695.1"/>
    </source>
</evidence>
<dbReference type="InterPro" id="IPR005119">
    <property type="entry name" value="LysR_subst-bd"/>
</dbReference>
<dbReference type="PANTHER" id="PTHR30419">
    <property type="entry name" value="HTH-TYPE TRANSCRIPTIONAL REGULATOR YBHD"/>
    <property type="match status" value="1"/>
</dbReference>
<dbReference type="PRINTS" id="PR00039">
    <property type="entry name" value="HTHLYSR"/>
</dbReference>
<evidence type="ECO:0000256" key="1">
    <source>
        <dbReference type="ARBA" id="ARBA00009437"/>
    </source>
</evidence>
<dbReference type="CDD" id="cd05466">
    <property type="entry name" value="PBP2_LTTR_substrate"/>
    <property type="match status" value="1"/>
</dbReference>
<organism evidence="6 7">
    <name type="scientific">Macrococcus lamae</name>
    <dbReference type="NCBI Taxonomy" id="198484"/>
    <lineage>
        <taxon>Bacteria</taxon>
        <taxon>Bacillati</taxon>
        <taxon>Bacillota</taxon>
        <taxon>Bacilli</taxon>
        <taxon>Bacillales</taxon>
        <taxon>Staphylococcaceae</taxon>
        <taxon>Macrococcus</taxon>
    </lineage>
</organism>
<dbReference type="RefSeq" id="WP_133444210.1">
    <property type="nucleotide sequence ID" value="NZ_SCWB01000013.1"/>
</dbReference>
<dbReference type="Proteomes" id="UP000294802">
    <property type="component" value="Unassembled WGS sequence"/>
</dbReference>
<evidence type="ECO:0000256" key="3">
    <source>
        <dbReference type="ARBA" id="ARBA00023125"/>
    </source>
</evidence>
<proteinExistence type="inferred from homology"/>